<keyword evidence="4 7" id="KW-1133">Transmembrane helix</keyword>
<keyword evidence="9" id="KW-0418">Kinase</keyword>
<dbReference type="InterPro" id="IPR005821">
    <property type="entry name" value="Ion_trans_dom"/>
</dbReference>
<evidence type="ECO:0000256" key="5">
    <source>
        <dbReference type="ARBA" id="ARBA00023136"/>
    </source>
</evidence>
<sequence length="1548" mass="184108">MKKKHIHRKNQFSVQPLTQNQQQVDQLIDEVFNDGTITARNSPDQTRPIHDEFQSFIQDDQNNGVTSNDFEYTQSALTKNQRLQDYDDEEEENQSPTKFRKISDFVEYKKKGKPSRKQTTITDSIMKSGKTNYDFSKQDKETQGMLTQFMEVDSQLKSYKEHVQKLKEFKNSEKLKFLGTHTWFVYSDVLYNIEIKQGEGFIGSYKAEEKMKIYSSFYSDNTPNFFKDESNNDPIPDFKVYQEKSVVSEWGKYIFQLVLYTIPTLEKVGTLNLPLEQAHQKVVFRVLKHNKFLLHDNKQFIILNMEKKPDTRTIQLVKFKIQTDTDKYPIDNVQNTFLVSYIGKNELMLFGYNYKYHINLVKEHIQMQQYNIQTTELNLIHCGEFLMIVSNSFKIDKVFDIEKKDFIDSFDDKEDISQFICNSPNTICNKGLIINKKSLFKVEKQMKKLDIEPQLLENFNNILPQTLVQYDSYNNQIYFYVDRSNGEGKDLFRVHLCEREHQVTHPIMEGRYATSPQDIYYNYIQDDYLICCFMNVDDDSSKYLEVIKFDQQYQLKMIGYEPFEMKQIEKIQKKLSEIEIKKCSVNLSRKHLLVNFTGTPKQNQSYLSFKDTFVDKYYVTNCDFMQSEIVDIPAEQLNLQYIQLYEKSIFTSYIKQCENYLWDFNIPEKPNTQINLVAFDKDKKQSFSFKIYENEQEIKRVHLSECLSQIIIIDINNQAKIFNVEDMFNDHEHRIIDDFITLVRFSPKQFVYIQKDVKLKRYFLKFCEIQEKAIVEHQAVSLDQYIKDIQLFEKLDILQYKQYESQSLVVRDKFLMIDLYEQYLIYDLRGKTFMGKIQIQNQKRAFSLTYQLNQLTLSMDNPKRKGKKMYYVFEGFLESYFRLNYGQFDVAYDLDECLIIFKDFSNQPIGVVSFQQDLQLQIDQIELVDVKKSDSFAIQKINKMSFREIANYIDPFNGTLLHIVAGKSDIVVNAIRQRLSNQQNQHDYMLFVNNEQGLSPLDYYVINDDYQKINFALDLMVRFQNHSMFNSIIDKNLIYLISKNFDLKEYLNSKLPICSIETSYYPQYSKDPATFYISEFDQTSSLATINYFYKDEVKKHVKKNEEGSTHQIEYLLPMIPISFADAQFMQVLEQSNNEDLFESELIQIVLSFKWDKYAFKFHLLSFLQFFVFLVNFIVDIYFLVLYEDDRSFYQQWALKVIGAAYIFFQIQYEIKTILVQGILSYLSEYWNYVDIFLILLYAGSATIDLMHVHMGIERLLYSICLIFVFIKFFSYLRIFQGFSFLVQMLRAVFVDLKFFIALYGIVIVLYGLIFTLLEIKTDEDNIEYEGISYFGYYIMSFRASTGDFQVDNFHNLDKYHVQFAWIIWVTSVLFLNIILLNFIIAVISQSYEKIMQRMVAQSYMAKAKLIYECELHYSRYGKGDSHFPKYFILRRVKNNTMKGEDAEWQGFVKDIKKSIEKVKVQLTEKQDTSTQKIYKKLEDFRNQIQANNEEGYRIVHEDLNRLKSAFKKQDKFNKKLERKLFPTTDEEEALKLEKKKNKKAKANL</sequence>
<comment type="subcellular location">
    <subcellularLocation>
        <location evidence="1">Membrane</location>
        <topology evidence="1">Multi-pass membrane protein</topology>
    </subcellularLocation>
</comment>
<feature type="transmembrane region" description="Helical" evidence="7">
    <location>
        <begin position="1163"/>
        <end position="1186"/>
    </location>
</feature>
<evidence type="ECO:0000256" key="6">
    <source>
        <dbReference type="SAM" id="MobiDB-lite"/>
    </source>
</evidence>
<dbReference type="GO" id="GO:0005216">
    <property type="term" value="F:monoatomic ion channel activity"/>
    <property type="evidence" value="ECO:0007669"/>
    <property type="project" value="InterPro"/>
</dbReference>
<evidence type="ECO:0000256" key="3">
    <source>
        <dbReference type="ARBA" id="ARBA00022737"/>
    </source>
</evidence>
<evidence type="ECO:0000256" key="4">
    <source>
        <dbReference type="ARBA" id="ARBA00022989"/>
    </source>
</evidence>
<dbReference type="InParanoid" id="A0A078ALX9"/>
<feature type="transmembrane region" description="Helical" evidence="7">
    <location>
        <begin position="1363"/>
        <end position="1387"/>
    </location>
</feature>
<dbReference type="PANTHER" id="PTHR10582:SF2">
    <property type="entry name" value="INACTIVE"/>
    <property type="match status" value="1"/>
</dbReference>
<evidence type="ECO:0000256" key="2">
    <source>
        <dbReference type="ARBA" id="ARBA00022692"/>
    </source>
</evidence>
<keyword evidence="3" id="KW-0677">Repeat</keyword>
<evidence type="ECO:0000256" key="1">
    <source>
        <dbReference type="ARBA" id="ARBA00004141"/>
    </source>
</evidence>
<feature type="compositionally biased region" description="Basic residues" evidence="6">
    <location>
        <begin position="1"/>
        <end position="10"/>
    </location>
</feature>
<dbReference type="EMBL" id="CCKQ01010880">
    <property type="protein sequence ID" value="CDW82402.1"/>
    <property type="molecule type" value="Genomic_DNA"/>
</dbReference>
<feature type="domain" description="Ion transport" evidence="8">
    <location>
        <begin position="1169"/>
        <end position="1396"/>
    </location>
</feature>
<evidence type="ECO:0000259" key="8">
    <source>
        <dbReference type="Pfam" id="PF00520"/>
    </source>
</evidence>
<dbReference type="Pfam" id="PF00520">
    <property type="entry name" value="Ion_trans"/>
    <property type="match status" value="1"/>
</dbReference>
<dbReference type="InterPro" id="IPR024862">
    <property type="entry name" value="TRPV"/>
</dbReference>
<name>A0A078ALX9_STYLE</name>
<evidence type="ECO:0000313" key="9">
    <source>
        <dbReference type="EMBL" id="CDW82402.1"/>
    </source>
</evidence>
<feature type="transmembrane region" description="Helical" evidence="7">
    <location>
        <begin position="1192"/>
        <end position="1208"/>
    </location>
</feature>
<feature type="transmembrane region" description="Helical" evidence="7">
    <location>
        <begin position="1298"/>
        <end position="1317"/>
    </location>
</feature>
<protein>
    <submittedName>
        <fullName evidence="9">Serine threonine protein kinase</fullName>
    </submittedName>
</protein>
<dbReference type="GO" id="GO:0005886">
    <property type="term" value="C:plasma membrane"/>
    <property type="evidence" value="ECO:0007669"/>
    <property type="project" value="TreeGrafter"/>
</dbReference>
<keyword evidence="5 7" id="KW-0472">Membrane</keyword>
<dbReference type="GO" id="GO:0016301">
    <property type="term" value="F:kinase activity"/>
    <property type="evidence" value="ECO:0007669"/>
    <property type="project" value="UniProtKB-KW"/>
</dbReference>
<dbReference type="Proteomes" id="UP000039865">
    <property type="component" value="Unassembled WGS sequence"/>
</dbReference>
<feature type="transmembrane region" description="Helical" evidence="7">
    <location>
        <begin position="1259"/>
        <end position="1278"/>
    </location>
</feature>
<evidence type="ECO:0000313" key="10">
    <source>
        <dbReference type="Proteomes" id="UP000039865"/>
    </source>
</evidence>
<dbReference type="OrthoDB" id="6108356at2759"/>
<keyword evidence="9" id="KW-0808">Transferase</keyword>
<proteinExistence type="predicted"/>
<evidence type="ECO:0000256" key="7">
    <source>
        <dbReference type="SAM" id="Phobius"/>
    </source>
</evidence>
<keyword evidence="2 7" id="KW-0812">Transmembrane</keyword>
<gene>
    <name evidence="9" type="primary">Contig16462.g17528</name>
    <name evidence="9" type="ORF">STYLEM_11434</name>
</gene>
<reference evidence="9 10" key="1">
    <citation type="submission" date="2014-06" db="EMBL/GenBank/DDBJ databases">
        <authorList>
            <person name="Swart Estienne"/>
        </authorList>
    </citation>
    <scope>NUCLEOTIDE SEQUENCE [LARGE SCALE GENOMIC DNA]</scope>
    <source>
        <strain evidence="9 10">130c</strain>
    </source>
</reference>
<feature type="compositionally biased region" description="Polar residues" evidence="6">
    <location>
        <begin position="11"/>
        <end position="20"/>
    </location>
</feature>
<dbReference type="GO" id="GO:0098703">
    <property type="term" value="P:calcium ion import across plasma membrane"/>
    <property type="evidence" value="ECO:0007669"/>
    <property type="project" value="TreeGrafter"/>
</dbReference>
<organism evidence="9 10">
    <name type="scientific">Stylonychia lemnae</name>
    <name type="common">Ciliate</name>
    <dbReference type="NCBI Taxonomy" id="5949"/>
    <lineage>
        <taxon>Eukaryota</taxon>
        <taxon>Sar</taxon>
        <taxon>Alveolata</taxon>
        <taxon>Ciliophora</taxon>
        <taxon>Intramacronucleata</taxon>
        <taxon>Spirotrichea</taxon>
        <taxon>Stichotrichia</taxon>
        <taxon>Sporadotrichida</taxon>
        <taxon>Oxytrichidae</taxon>
        <taxon>Stylonychinae</taxon>
        <taxon>Stylonychia</taxon>
    </lineage>
</organism>
<feature type="transmembrane region" description="Helical" evidence="7">
    <location>
        <begin position="1229"/>
        <end position="1247"/>
    </location>
</feature>
<feature type="region of interest" description="Disordered" evidence="6">
    <location>
        <begin position="78"/>
        <end position="97"/>
    </location>
</feature>
<accession>A0A078ALX9</accession>
<keyword evidence="10" id="KW-1185">Reference proteome</keyword>
<dbReference type="PANTHER" id="PTHR10582">
    <property type="entry name" value="TRANSIENT RECEPTOR POTENTIAL ION CHANNEL PROTEIN"/>
    <property type="match status" value="1"/>
</dbReference>
<feature type="region of interest" description="Disordered" evidence="6">
    <location>
        <begin position="1"/>
        <end position="20"/>
    </location>
</feature>